<dbReference type="InterPro" id="IPR023809">
    <property type="entry name" value="Thiopep_bacteriocin_synth_dom"/>
</dbReference>
<evidence type="ECO:0000256" key="1">
    <source>
        <dbReference type="SAM" id="MobiDB-lite"/>
    </source>
</evidence>
<keyword evidence="4" id="KW-1185">Reference proteome</keyword>
<accession>A0ABT2CNG5</accession>
<feature type="compositionally biased region" description="Gly residues" evidence="1">
    <location>
        <begin position="1"/>
        <end position="18"/>
    </location>
</feature>
<dbReference type="EMBL" id="JANUGQ010000028">
    <property type="protein sequence ID" value="MCS0638968.1"/>
    <property type="molecule type" value="Genomic_DNA"/>
</dbReference>
<dbReference type="Proteomes" id="UP001431313">
    <property type="component" value="Unassembled WGS sequence"/>
</dbReference>
<feature type="domain" description="Thiopeptide-type bacteriocin biosynthesis" evidence="2">
    <location>
        <begin position="31"/>
        <end position="347"/>
    </location>
</feature>
<evidence type="ECO:0000259" key="2">
    <source>
        <dbReference type="Pfam" id="PF14028"/>
    </source>
</evidence>
<feature type="region of interest" description="Disordered" evidence="1">
    <location>
        <begin position="1"/>
        <end position="25"/>
    </location>
</feature>
<dbReference type="NCBIfam" id="TIGR03891">
    <property type="entry name" value="thiopep_ocin"/>
    <property type="match status" value="1"/>
</dbReference>
<name>A0ABT2CNG5_9ACTN</name>
<sequence>MGMGSGAGMAGTGAGSEGGRLDPGTAEGSDWLPAHIFYDSDQDRLLTECVRPLVREVLADGSAQSWFYLRYWEGGPHVRLRLLPARAADRPELQRRVTERVDAFLAARPSPDVVDRTRFGQVAQGLAGLEGRDGHDQEVRPNNSLAFIPYAREHDDYGRGAAMAAVERHFRESSELALSVVAAGTTVEQRALLAFDLVVGVFALCDEVRDQWVRHGGPPLPFGSGPEAPDVAVRYAAQRDALRARAQRVWHQAVARDGSGGSGPSGGDQRTYWLASVRQLRDELHALEESGAFASTWAASPLAEPLDLAATAHPGTSLVLLRCAHLVNNRLGLTLWQENQLRFLVGRVLAELPEALTAS</sequence>
<protein>
    <submittedName>
        <fullName evidence="3">Thiopeptide-type bacteriocin biosynthesis protein</fullName>
    </submittedName>
</protein>
<evidence type="ECO:0000313" key="4">
    <source>
        <dbReference type="Proteomes" id="UP001431313"/>
    </source>
</evidence>
<organism evidence="3 4">
    <name type="scientific">Streptomyces pyxinae</name>
    <dbReference type="NCBI Taxonomy" id="2970734"/>
    <lineage>
        <taxon>Bacteria</taxon>
        <taxon>Bacillati</taxon>
        <taxon>Actinomycetota</taxon>
        <taxon>Actinomycetes</taxon>
        <taxon>Kitasatosporales</taxon>
        <taxon>Streptomycetaceae</taxon>
        <taxon>Streptomyces</taxon>
    </lineage>
</organism>
<gene>
    <name evidence="3" type="ORF">NX801_25635</name>
</gene>
<proteinExistence type="predicted"/>
<reference evidence="3" key="1">
    <citation type="submission" date="2022-08" db="EMBL/GenBank/DDBJ databases">
        <authorList>
            <person name="Somphong A."/>
            <person name="Phongsopitanun W."/>
        </authorList>
    </citation>
    <scope>NUCLEOTIDE SEQUENCE</scope>
    <source>
        <strain evidence="3">LP05-1</strain>
    </source>
</reference>
<dbReference type="Pfam" id="PF14028">
    <property type="entry name" value="Lant_dehydr_C"/>
    <property type="match status" value="1"/>
</dbReference>
<comment type="caution">
    <text evidence="3">The sequence shown here is derived from an EMBL/GenBank/DDBJ whole genome shotgun (WGS) entry which is preliminary data.</text>
</comment>
<evidence type="ECO:0000313" key="3">
    <source>
        <dbReference type="EMBL" id="MCS0638968.1"/>
    </source>
</evidence>
<dbReference type="RefSeq" id="WP_258790274.1">
    <property type="nucleotide sequence ID" value="NZ_JANUGQ010000028.1"/>
</dbReference>